<evidence type="ECO:0000256" key="1">
    <source>
        <dbReference type="ARBA" id="ARBA00022481"/>
    </source>
</evidence>
<keyword evidence="1" id="KW-0488">Methylation</keyword>
<evidence type="ECO:0000313" key="7">
    <source>
        <dbReference type="Proteomes" id="UP000291078"/>
    </source>
</evidence>
<protein>
    <submittedName>
        <fullName evidence="6">Methyl-accepting chemotaxis protein</fullName>
    </submittedName>
</protein>
<evidence type="ECO:0000256" key="2">
    <source>
        <dbReference type="ARBA" id="ARBA00029447"/>
    </source>
</evidence>
<dbReference type="Proteomes" id="UP000291078">
    <property type="component" value="Unassembled WGS sequence"/>
</dbReference>
<dbReference type="PANTHER" id="PTHR43531">
    <property type="entry name" value="PROTEIN ICFG"/>
    <property type="match status" value="1"/>
</dbReference>
<dbReference type="EMBL" id="SGXM01000011">
    <property type="protein sequence ID" value="RZT29599.1"/>
    <property type="molecule type" value="Genomic_DNA"/>
</dbReference>
<evidence type="ECO:0000259" key="5">
    <source>
        <dbReference type="PROSITE" id="PS50111"/>
    </source>
</evidence>
<dbReference type="InterPro" id="IPR004090">
    <property type="entry name" value="Chemotax_Me-accpt_rcpt"/>
</dbReference>
<evidence type="ECO:0000256" key="3">
    <source>
        <dbReference type="PROSITE-ProRule" id="PRU00284"/>
    </source>
</evidence>
<keyword evidence="4" id="KW-1133">Transmembrane helix</keyword>
<evidence type="ECO:0000313" key="6">
    <source>
        <dbReference type="EMBL" id="RZT29599.1"/>
    </source>
</evidence>
<keyword evidence="4" id="KW-0812">Transmembrane</keyword>
<dbReference type="GO" id="GO:0007165">
    <property type="term" value="P:signal transduction"/>
    <property type="evidence" value="ECO:0007669"/>
    <property type="project" value="UniProtKB-KW"/>
</dbReference>
<dbReference type="SMART" id="SM00283">
    <property type="entry name" value="MA"/>
    <property type="match status" value="1"/>
</dbReference>
<accession>A0A4V2FEF5</accession>
<feature type="transmembrane region" description="Helical" evidence="4">
    <location>
        <begin position="24"/>
        <end position="43"/>
    </location>
</feature>
<dbReference type="GO" id="GO:0005886">
    <property type="term" value="C:plasma membrane"/>
    <property type="evidence" value="ECO:0007669"/>
    <property type="project" value="TreeGrafter"/>
</dbReference>
<comment type="similarity">
    <text evidence="2">Belongs to the methyl-accepting chemotaxis (MCP) protein family.</text>
</comment>
<reference evidence="6 7" key="1">
    <citation type="journal article" date="2015" name="Stand. Genomic Sci.">
        <title>Genomic Encyclopedia of Bacterial and Archaeal Type Strains, Phase III: the genomes of soil and plant-associated and newly described type strains.</title>
        <authorList>
            <person name="Whitman W.B."/>
            <person name="Woyke T."/>
            <person name="Klenk H.P."/>
            <person name="Zhou Y."/>
            <person name="Lilburn T.G."/>
            <person name="Beck B.J."/>
            <person name="De Vos P."/>
            <person name="Vandamme P."/>
            <person name="Eisen J.A."/>
            <person name="Garrity G."/>
            <person name="Hugenholtz P."/>
            <person name="Kyrpides N.C."/>
        </authorList>
    </citation>
    <scope>NUCLEOTIDE SEQUENCE [LARGE SCALE GENOMIC DNA]</scope>
    <source>
        <strain evidence="6 7">ASC-9842</strain>
    </source>
</reference>
<evidence type="ECO:0000256" key="4">
    <source>
        <dbReference type="SAM" id="Phobius"/>
    </source>
</evidence>
<dbReference type="Gene3D" id="1.10.287.950">
    <property type="entry name" value="Methyl-accepting chemotaxis protein"/>
    <property type="match status" value="1"/>
</dbReference>
<name>A0A4V2FEF5_9BURK</name>
<proteinExistence type="inferred from homology"/>
<dbReference type="GO" id="GO:0006935">
    <property type="term" value="P:chemotaxis"/>
    <property type="evidence" value="ECO:0007669"/>
    <property type="project" value="InterPro"/>
</dbReference>
<dbReference type="GO" id="GO:0004888">
    <property type="term" value="F:transmembrane signaling receptor activity"/>
    <property type="evidence" value="ECO:0007669"/>
    <property type="project" value="InterPro"/>
</dbReference>
<dbReference type="SUPFAM" id="SSF58104">
    <property type="entry name" value="Methyl-accepting chemotaxis protein (MCP) signaling domain"/>
    <property type="match status" value="1"/>
</dbReference>
<keyword evidence="3" id="KW-0807">Transducer</keyword>
<dbReference type="PRINTS" id="PR00260">
    <property type="entry name" value="CHEMTRNSDUCR"/>
</dbReference>
<dbReference type="OrthoDB" id="9806477at2"/>
<organism evidence="6 7">
    <name type="scientific">Cupriavidus agavae</name>
    <dbReference type="NCBI Taxonomy" id="1001822"/>
    <lineage>
        <taxon>Bacteria</taxon>
        <taxon>Pseudomonadati</taxon>
        <taxon>Pseudomonadota</taxon>
        <taxon>Betaproteobacteria</taxon>
        <taxon>Burkholderiales</taxon>
        <taxon>Burkholderiaceae</taxon>
        <taxon>Cupriavidus</taxon>
    </lineage>
</organism>
<dbReference type="AlphaFoldDB" id="A0A4V2FEF5"/>
<sequence>MLLTLLCSGAAAVAIGVHYYALPLALGAGGALVVLGAVAFAMVRGTRFGGFTLVAANVAMVVLHIQLSHGLTEFHFGVFVLLGLLLVYRDWRPLVFAAALFAVHHVAFDRLQALSYPFYCTAEADFARVVLHAVYVVVQTGIEIVLALQLRRAAVEGAELSALVAQVDGGERICLDVEHVAVSVPTALALKAAITRMAAAMIEVRTAAMSVEDAASEIASGSMDLSARTERQAWDVQQTSASMQEIHTAVQSAAHTAGEASSLAGETSDAVVHGGDAVGRVVETMGGISASADRIAEITGLIDSIALQTHILSLNASVEAARSGESGRGFAVVAGEVQQLAHRTATAARQIRELIGESSNRVAQGRQQVAAAHGGMAEIVVKARRVNDLIRGISSATDQQAAGMGQVGEAVAQIDSMTRQNAALVEESAAAAESLKDQATRLNAVVDQFHLLGAGRPGIRRA</sequence>
<gene>
    <name evidence="6" type="ORF">EV147_4799</name>
</gene>
<feature type="domain" description="Methyl-accepting transducer" evidence="5">
    <location>
        <begin position="207"/>
        <end position="436"/>
    </location>
</feature>
<dbReference type="InterPro" id="IPR051310">
    <property type="entry name" value="MCP_chemotaxis"/>
</dbReference>
<keyword evidence="7" id="KW-1185">Reference proteome</keyword>
<keyword evidence="4" id="KW-0472">Membrane</keyword>
<feature type="transmembrane region" description="Helical" evidence="4">
    <location>
        <begin position="50"/>
        <end position="68"/>
    </location>
</feature>
<dbReference type="PANTHER" id="PTHR43531:SF14">
    <property type="entry name" value="METHYL-ACCEPTING CHEMOTAXIS PROTEIN I-RELATED"/>
    <property type="match status" value="1"/>
</dbReference>
<dbReference type="PROSITE" id="PS50111">
    <property type="entry name" value="CHEMOTAXIS_TRANSDUC_2"/>
    <property type="match status" value="1"/>
</dbReference>
<dbReference type="Pfam" id="PF00015">
    <property type="entry name" value="MCPsignal"/>
    <property type="match status" value="1"/>
</dbReference>
<comment type="caution">
    <text evidence="6">The sequence shown here is derived from an EMBL/GenBank/DDBJ whole genome shotgun (WGS) entry which is preliminary data.</text>
</comment>
<dbReference type="InterPro" id="IPR004089">
    <property type="entry name" value="MCPsignal_dom"/>
</dbReference>